<dbReference type="EMBL" id="JACMSE010000005">
    <property type="protein sequence ID" value="MBC2889296.1"/>
    <property type="molecule type" value="Genomic_DNA"/>
</dbReference>
<gene>
    <name evidence="2" type="ORF">H7313_08040</name>
</gene>
<dbReference type="SUPFAM" id="SSF46785">
    <property type="entry name" value="Winged helix' DNA-binding domain"/>
    <property type="match status" value="1"/>
</dbReference>
<keyword evidence="3" id="KW-1185">Reference proteome</keyword>
<sequence>MLVSTKGRYALRLMVRIAQAGPGGKVPLREVAELEDISMKYLEQLARPLMQSGLLRSVRGKGGGYALAQDPDAVRAGDVLRAVEGTTAPVACKSLEEGSTCPRSDACTTVRFWAGLDDVIERYVDGVTLADLAGGAAPMPAPAPEERPS</sequence>
<dbReference type="Pfam" id="PF02082">
    <property type="entry name" value="Rrf2"/>
    <property type="match status" value="1"/>
</dbReference>
<evidence type="ECO:0000313" key="2">
    <source>
        <dbReference type="EMBL" id="MBC2889296.1"/>
    </source>
</evidence>
<dbReference type="Gene3D" id="1.10.10.10">
    <property type="entry name" value="Winged helix-like DNA-binding domain superfamily/Winged helix DNA-binding domain"/>
    <property type="match status" value="1"/>
</dbReference>
<proteinExistence type="predicted"/>
<accession>A0A842JEE7</accession>
<dbReference type="GO" id="GO:0003700">
    <property type="term" value="F:DNA-binding transcription factor activity"/>
    <property type="evidence" value="ECO:0007669"/>
    <property type="project" value="TreeGrafter"/>
</dbReference>
<dbReference type="PANTHER" id="PTHR33221:SF5">
    <property type="entry name" value="HTH-TYPE TRANSCRIPTIONAL REGULATOR ISCR"/>
    <property type="match status" value="1"/>
</dbReference>
<keyword evidence="1" id="KW-0238">DNA-binding</keyword>
<dbReference type="RefSeq" id="WP_185905157.1">
    <property type="nucleotide sequence ID" value="NZ_JACMSE010000005.1"/>
</dbReference>
<dbReference type="PANTHER" id="PTHR33221">
    <property type="entry name" value="WINGED HELIX-TURN-HELIX TRANSCRIPTIONAL REGULATOR, RRF2 FAMILY"/>
    <property type="match status" value="1"/>
</dbReference>
<name>A0A842JEE7_9ACTN</name>
<dbReference type="GO" id="GO:0005829">
    <property type="term" value="C:cytosol"/>
    <property type="evidence" value="ECO:0007669"/>
    <property type="project" value="TreeGrafter"/>
</dbReference>
<reference evidence="2 3" key="1">
    <citation type="submission" date="2020-08" db="EMBL/GenBank/DDBJ databases">
        <authorList>
            <person name="Liu C."/>
            <person name="Sun Q."/>
        </authorList>
    </citation>
    <scope>NUCLEOTIDE SEQUENCE [LARGE SCALE GENOMIC DNA]</scope>
    <source>
        <strain evidence="2 3">N22</strain>
    </source>
</reference>
<dbReference type="Proteomes" id="UP000587396">
    <property type="component" value="Unassembled WGS sequence"/>
</dbReference>
<dbReference type="AlphaFoldDB" id="A0A842JEE7"/>
<dbReference type="InterPro" id="IPR036390">
    <property type="entry name" value="WH_DNA-bd_sf"/>
</dbReference>
<dbReference type="InterPro" id="IPR000944">
    <property type="entry name" value="Tscrpt_reg_Rrf2"/>
</dbReference>
<dbReference type="PROSITE" id="PS51197">
    <property type="entry name" value="HTH_RRF2_2"/>
    <property type="match status" value="1"/>
</dbReference>
<protein>
    <submittedName>
        <fullName evidence="2">Rrf2 family transcriptional regulator</fullName>
    </submittedName>
</protein>
<dbReference type="InterPro" id="IPR036388">
    <property type="entry name" value="WH-like_DNA-bd_sf"/>
</dbReference>
<evidence type="ECO:0000256" key="1">
    <source>
        <dbReference type="ARBA" id="ARBA00023125"/>
    </source>
</evidence>
<evidence type="ECO:0000313" key="3">
    <source>
        <dbReference type="Proteomes" id="UP000587396"/>
    </source>
</evidence>
<dbReference type="GO" id="GO:0003677">
    <property type="term" value="F:DNA binding"/>
    <property type="evidence" value="ECO:0007669"/>
    <property type="project" value="UniProtKB-KW"/>
</dbReference>
<dbReference type="NCBIfam" id="TIGR00738">
    <property type="entry name" value="rrf2_super"/>
    <property type="match status" value="1"/>
</dbReference>
<organism evidence="2 3">
    <name type="scientific">Gordonibacter massiliensis</name>
    <name type="common">ex Traore et al. 2017</name>
    <dbReference type="NCBI Taxonomy" id="1841863"/>
    <lineage>
        <taxon>Bacteria</taxon>
        <taxon>Bacillati</taxon>
        <taxon>Actinomycetota</taxon>
        <taxon>Coriobacteriia</taxon>
        <taxon>Eggerthellales</taxon>
        <taxon>Eggerthellaceae</taxon>
        <taxon>Gordonibacter</taxon>
    </lineage>
</organism>
<dbReference type="PROSITE" id="PS01332">
    <property type="entry name" value="HTH_RRF2_1"/>
    <property type="match status" value="1"/>
</dbReference>
<dbReference type="InterPro" id="IPR030489">
    <property type="entry name" value="TR_Rrf2-type_CS"/>
</dbReference>
<comment type="caution">
    <text evidence="2">The sequence shown here is derived from an EMBL/GenBank/DDBJ whole genome shotgun (WGS) entry which is preliminary data.</text>
</comment>